<reference evidence="3" key="2">
    <citation type="submission" date="2023-04" db="EMBL/GenBank/DDBJ databases">
        <authorList>
            <person name="Sun J.-Q."/>
        </authorList>
    </citation>
    <scope>NUCLEOTIDE SEQUENCE</scope>
    <source>
        <strain evidence="3">CC-YY355</strain>
    </source>
</reference>
<comment type="caution">
    <text evidence="3">The sequence shown here is derived from an EMBL/GenBank/DDBJ whole genome shotgun (WGS) entry which is preliminary data.</text>
</comment>
<keyword evidence="4" id="KW-1185">Reference proteome</keyword>
<dbReference type="InterPro" id="IPR011050">
    <property type="entry name" value="Pectin_lyase_fold/virulence"/>
</dbReference>
<feature type="compositionally biased region" description="Low complexity" evidence="1">
    <location>
        <begin position="615"/>
        <end position="638"/>
    </location>
</feature>
<gene>
    <name evidence="3" type="ORF">QF205_01520</name>
</gene>
<dbReference type="Proteomes" id="UP001160550">
    <property type="component" value="Unassembled WGS sequence"/>
</dbReference>
<evidence type="ECO:0000313" key="3">
    <source>
        <dbReference type="EMBL" id="MDH7451760.1"/>
    </source>
</evidence>
<evidence type="ECO:0000313" key="4">
    <source>
        <dbReference type="Proteomes" id="UP001160550"/>
    </source>
</evidence>
<feature type="chain" id="PRO_5045330906" description="Right-handed parallel beta-helix repeat-containing protein" evidence="2">
    <location>
        <begin position="39"/>
        <end position="686"/>
    </location>
</feature>
<dbReference type="SUPFAM" id="SSF51126">
    <property type="entry name" value="Pectin lyase-like"/>
    <property type="match status" value="1"/>
</dbReference>
<evidence type="ECO:0008006" key="5">
    <source>
        <dbReference type="Google" id="ProtNLM"/>
    </source>
</evidence>
<protein>
    <recommendedName>
        <fullName evidence="5">Right-handed parallel beta-helix repeat-containing protein</fullName>
    </recommendedName>
</protein>
<dbReference type="InterPro" id="IPR012334">
    <property type="entry name" value="Pectin_lyas_fold"/>
</dbReference>
<sequence length="686" mass="73071">MSQHDLPARRWRLSLRSAFPLVALLALACLLLPAAALAADPIGVADFRLPPQDQAGWTRLSPASDSRLVYVDSQQGNDATGAIYLPGDPAVGTDPQSPRGTIRAFRTLAAAQAGLREDQPDWLLLRAGRVWNERLDIRRGRSPEARAVVAPWGSGARPELRTGADKGIGNVSLVNVAIVGIRFWAHTRDSAGPHFTGFEGSSGISVFTRPEGDRRQVRDVLIEDCVFRAYSNNVLTGSRSSSGNAPITRFVVRRSIISGNYATGGHAQGMYHVGAGQPVQPAVLLQENLFDHNGWRIQSREGNNAQAEGQATMFNHNTYFSSANGVVFQRNLFLRASSIGSKWTASTGEPSRAVVIDDNLYAEGEIGISIGGNSAGADRFQDVVIRHNVLTDIGRARPTNRSLSWGIEAQDWLGGEIDRNLLVHQRSGIGNTRGLRTAGTRVRDLVVSGNVLANLQASRSSPAVGLAVGAASAYRDNIVHNPGDNPAIRLEGGGFAFSGSNRYAGAAQQPFLLNGAATSLSQWRTATGDQGATTTAPAFPDPRRDLEGYAASLGLDGFDGLLEAMYAQSKARWDPRLTAGPINNWLRAGFGMAPASGQRLRRGGSAPLAPPVAAPAPVGRPAVSPTSASPARAPASGAITQGRHAATADARSMEGIRRLAARLVRLFAFAGGRERADNPRDRERQR</sequence>
<dbReference type="RefSeq" id="WP_280940957.1">
    <property type="nucleotide sequence ID" value="NZ_JARYGX010000003.1"/>
</dbReference>
<accession>A0ABT6MME0</accession>
<evidence type="ECO:0000256" key="1">
    <source>
        <dbReference type="SAM" id="MobiDB-lite"/>
    </source>
</evidence>
<reference evidence="3" key="1">
    <citation type="journal article" date="2007" name="Int. J. Syst. Evol. Microbiol.">
        <title>Luteimonas composti sp. nov., a moderately thermophilic bacterium isolated from food waste.</title>
        <authorList>
            <person name="Young C.C."/>
            <person name="Kampfer P."/>
            <person name="Chen W.M."/>
            <person name="Yen W.S."/>
            <person name="Arun A.B."/>
            <person name="Lai W.A."/>
            <person name="Shen F.T."/>
            <person name="Rekha P.D."/>
            <person name="Lin K.Y."/>
            <person name="Chou J.H."/>
        </authorList>
    </citation>
    <scope>NUCLEOTIDE SEQUENCE</scope>
    <source>
        <strain evidence="3">CC-YY355</strain>
    </source>
</reference>
<evidence type="ECO:0000256" key="2">
    <source>
        <dbReference type="SAM" id="SignalP"/>
    </source>
</evidence>
<proteinExistence type="predicted"/>
<dbReference type="EMBL" id="JARYGX010000003">
    <property type="protein sequence ID" value="MDH7451760.1"/>
    <property type="molecule type" value="Genomic_DNA"/>
</dbReference>
<dbReference type="Gene3D" id="2.160.20.10">
    <property type="entry name" value="Single-stranded right-handed beta-helix, Pectin lyase-like"/>
    <property type="match status" value="1"/>
</dbReference>
<feature type="signal peptide" evidence="2">
    <location>
        <begin position="1"/>
        <end position="38"/>
    </location>
</feature>
<organism evidence="3 4">
    <name type="scientific">Luteimonas composti</name>
    <dbReference type="NCBI Taxonomy" id="398257"/>
    <lineage>
        <taxon>Bacteria</taxon>
        <taxon>Pseudomonadati</taxon>
        <taxon>Pseudomonadota</taxon>
        <taxon>Gammaproteobacteria</taxon>
        <taxon>Lysobacterales</taxon>
        <taxon>Lysobacteraceae</taxon>
        <taxon>Luteimonas</taxon>
    </lineage>
</organism>
<keyword evidence="2" id="KW-0732">Signal</keyword>
<name>A0ABT6MME0_9GAMM</name>
<feature type="region of interest" description="Disordered" evidence="1">
    <location>
        <begin position="596"/>
        <end position="641"/>
    </location>
</feature>